<evidence type="ECO:0000313" key="3">
    <source>
        <dbReference type="Proteomes" id="UP000410492"/>
    </source>
</evidence>
<dbReference type="AlphaFoldDB" id="A0A653CGI0"/>
<dbReference type="Proteomes" id="UP000410492">
    <property type="component" value="Unassembled WGS sequence"/>
</dbReference>
<keyword evidence="1" id="KW-0732">Signal</keyword>
<accession>A0A653CGI0</accession>
<dbReference type="EMBL" id="CAACVG010007741">
    <property type="protein sequence ID" value="VEN46826.1"/>
    <property type="molecule type" value="Genomic_DNA"/>
</dbReference>
<keyword evidence="3" id="KW-1185">Reference proteome</keyword>
<dbReference type="OrthoDB" id="6631087at2759"/>
<evidence type="ECO:0000313" key="2">
    <source>
        <dbReference type="EMBL" id="VEN46826.1"/>
    </source>
</evidence>
<organism evidence="2 3">
    <name type="scientific">Callosobruchus maculatus</name>
    <name type="common">Southern cowpea weevil</name>
    <name type="synonym">Pulse bruchid</name>
    <dbReference type="NCBI Taxonomy" id="64391"/>
    <lineage>
        <taxon>Eukaryota</taxon>
        <taxon>Metazoa</taxon>
        <taxon>Ecdysozoa</taxon>
        <taxon>Arthropoda</taxon>
        <taxon>Hexapoda</taxon>
        <taxon>Insecta</taxon>
        <taxon>Pterygota</taxon>
        <taxon>Neoptera</taxon>
        <taxon>Endopterygota</taxon>
        <taxon>Coleoptera</taxon>
        <taxon>Polyphaga</taxon>
        <taxon>Cucujiformia</taxon>
        <taxon>Chrysomeloidea</taxon>
        <taxon>Chrysomelidae</taxon>
        <taxon>Bruchinae</taxon>
        <taxon>Bruchini</taxon>
        <taxon>Callosobruchus</taxon>
    </lineage>
</organism>
<protein>
    <submittedName>
        <fullName evidence="2">Uncharacterized protein</fullName>
    </submittedName>
</protein>
<gene>
    <name evidence="2" type="ORF">CALMAC_LOCUS8800</name>
</gene>
<feature type="chain" id="PRO_5024931480" evidence="1">
    <location>
        <begin position="21"/>
        <end position="260"/>
    </location>
</feature>
<feature type="signal peptide" evidence="1">
    <location>
        <begin position="1"/>
        <end position="20"/>
    </location>
</feature>
<sequence>MFGVIHFCVCLCVFVSSTYADRDDRKWVWDDNKRGSARFIDSHSEAAERYNVYEADQNGGPLYTEVLPRPQPIIPERPGNVYLDNNQGAYGLGAGSYHVTNGVAQGVLTGPVQNQVPLQDLDRCKCTQKFNCQGIAYGHCDVGKQYCCYSSSQVKPQGVFRPAVPGNSIDSNGVLVGPGATRPGYGLENGVLTAPKPGYGLENGILTAPARPVVRPHRPSIVGGHNRRPFNGNTYSSANGVLVGPGGPIDRPGYGFARSN</sequence>
<name>A0A653CGI0_CALMS</name>
<evidence type="ECO:0000256" key="1">
    <source>
        <dbReference type="SAM" id="SignalP"/>
    </source>
</evidence>
<proteinExistence type="predicted"/>
<reference evidence="2 3" key="1">
    <citation type="submission" date="2019-01" db="EMBL/GenBank/DDBJ databases">
        <authorList>
            <person name="Sayadi A."/>
        </authorList>
    </citation>
    <scope>NUCLEOTIDE SEQUENCE [LARGE SCALE GENOMIC DNA]</scope>
</reference>